<organism evidence="1 2">
    <name type="scientific">Puccinia sorghi</name>
    <dbReference type="NCBI Taxonomy" id="27349"/>
    <lineage>
        <taxon>Eukaryota</taxon>
        <taxon>Fungi</taxon>
        <taxon>Dikarya</taxon>
        <taxon>Basidiomycota</taxon>
        <taxon>Pucciniomycotina</taxon>
        <taxon>Pucciniomycetes</taxon>
        <taxon>Pucciniales</taxon>
        <taxon>Pucciniaceae</taxon>
        <taxon>Puccinia</taxon>
    </lineage>
</organism>
<sequence length="80" mass="9184">MYIKSQKTIKKHYISKKESISFTQDAWTAPSVTAFMAVTAHFIDEEFELCGLTIAVPQVEGNYLYLKLLQNQLAKQFSHL</sequence>
<proteinExistence type="predicted"/>
<evidence type="ECO:0000313" key="1">
    <source>
        <dbReference type="EMBL" id="KNZ62286.1"/>
    </source>
</evidence>
<reference evidence="1 2" key="1">
    <citation type="submission" date="2015-08" db="EMBL/GenBank/DDBJ databases">
        <title>Next Generation Sequencing and Analysis of the Genome of Puccinia sorghi L Schw, the Causal Agent of Maize Common Rust.</title>
        <authorList>
            <person name="Rochi L."/>
            <person name="Burguener G."/>
            <person name="Darino M."/>
            <person name="Turjanski A."/>
            <person name="Kreff E."/>
            <person name="Dieguez M.J."/>
            <person name="Sacco F."/>
        </authorList>
    </citation>
    <scope>NUCLEOTIDE SEQUENCE [LARGE SCALE GENOMIC DNA]</scope>
    <source>
        <strain evidence="1 2">RO10H11247</strain>
    </source>
</reference>
<accession>A0A0L6VND8</accession>
<name>A0A0L6VND8_9BASI</name>
<comment type="caution">
    <text evidence="1">The sequence shown here is derived from an EMBL/GenBank/DDBJ whole genome shotgun (WGS) entry which is preliminary data.</text>
</comment>
<dbReference type="OrthoDB" id="2505677at2759"/>
<keyword evidence="2" id="KW-1185">Reference proteome</keyword>
<dbReference type="AlphaFoldDB" id="A0A0L6VND8"/>
<dbReference type="VEuPathDB" id="FungiDB:VP01_1290g7"/>
<protein>
    <submittedName>
        <fullName evidence="1">Uncharacterized protein</fullName>
    </submittedName>
</protein>
<dbReference type="Proteomes" id="UP000037035">
    <property type="component" value="Unassembled WGS sequence"/>
</dbReference>
<gene>
    <name evidence="1" type="ORF">VP01_1290g7</name>
</gene>
<evidence type="ECO:0000313" key="2">
    <source>
        <dbReference type="Proteomes" id="UP000037035"/>
    </source>
</evidence>
<dbReference type="EMBL" id="LAVV01003232">
    <property type="protein sequence ID" value="KNZ62286.1"/>
    <property type="molecule type" value="Genomic_DNA"/>
</dbReference>